<comment type="caution">
    <text evidence="1">The sequence shown here is derived from an EMBL/GenBank/DDBJ whole genome shotgun (WGS) entry which is preliminary data.</text>
</comment>
<keyword evidence="2" id="KW-1185">Reference proteome</keyword>
<name>A0ABR1Q5V9_9PEZI</name>
<sequence length="234" mass="25718">MDAYWKLGNWLARLIGGDKVNLLAYLKDESEIERCICYFDDIPDEGDGWIAVANTNFTDRLTTKAHRQYGERYTMAWDLDFPDLRDGDDGRCGRSYYISRRVMFTIHSNFQIQIGRGAGYGDEVGIDAVVPADECPVFSTAVEFRPSATVPECAAFMEEWKTGRQSDPCGVRVDQDVASSIQSWASSMATASWLATQPAPTTTSASSNFAALPTAPAGSAFVVVSLIAYLTFGL</sequence>
<evidence type="ECO:0000313" key="1">
    <source>
        <dbReference type="EMBL" id="KAK7947942.1"/>
    </source>
</evidence>
<organism evidence="1 2">
    <name type="scientific">Apiospora aurea</name>
    <dbReference type="NCBI Taxonomy" id="335848"/>
    <lineage>
        <taxon>Eukaryota</taxon>
        <taxon>Fungi</taxon>
        <taxon>Dikarya</taxon>
        <taxon>Ascomycota</taxon>
        <taxon>Pezizomycotina</taxon>
        <taxon>Sordariomycetes</taxon>
        <taxon>Xylariomycetidae</taxon>
        <taxon>Amphisphaeriales</taxon>
        <taxon>Apiosporaceae</taxon>
        <taxon>Apiospora</taxon>
    </lineage>
</organism>
<proteinExistence type="predicted"/>
<dbReference type="GeneID" id="92078112"/>
<reference evidence="1 2" key="1">
    <citation type="submission" date="2023-01" db="EMBL/GenBank/DDBJ databases">
        <title>Analysis of 21 Apiospora genomes using comparative genomics revels a genus with tremendous synthesis potential of carbohydrate active enzymes and secondary metabolites.</title>
        <authorList>
            <person name="Sorensen T."/>
        </authorList>
    </citation>
    <scope>NUCLEOTIDE SEQUENCE [LARGE SCALE GENOMIC DNA]</scope>
    <source>
        <strain evidence="1 2">CBS 24483</strain>
    </source>
</reference>
<dbReference type="EMBL" id="JAQQWE010000006">
    <property type="protein sequence ID" value="KAK7947942.1"/>
    <property type="molecule type" value="Genomic_DNA"/>
</dbReference>
<evidence type="ECO:0000313" key="2">
    <source>
        <dbReference type="Proteomes" id="UP001391051"/>
    </source>
</evidence>
<protein>
    <submittedName>
        <fullName evidence="1">Uncharacterized protein</fullName>
    </submittedName>
</protein>
<gene>
    <name evidence="1" type="ORF">PG986_008828</name>
</gene>
<dbReference type="RefSeq" id="XP_066697448.1">
    <property type="nucleotide sequence ID" value="XM_066845050.1"/>
</dbReference>
<accession>A0ABR1Q5V9</accession>
<dbReference type="Proteomes" id="UP001391051">
    <property type="component" value="Unassembled WGS sequence"/>
</dbReference>